<feature type="region of interest" description="Disordered" evidence="1">
    <location>
        <begin position="31"/>
        <end position="69"/>
    </location>
</feature>
<feature type="compositionally biased region" description="Basic and acidic residues" evidence="1">
    <location>
        <begin position="46"/>
        <end position="57"/>
    </location>
</feature>
<organism evidence="2 3">
    <name type="scientific">Paeniglutamicibacter kerguelensis</name>
    <dbReference type="NCBI Taxonomy" id="254788"/>
    <lineage>
        <taxon>Bacteria</taxon>
        <taxon>Bacillati</taxon>
        <taxon>Actinomycetota</taxon>
        <taxon>Actinomycetes</taxon>
        <taxon>Micrococcales</taxon>
        <taxon>Micrococcaceae</taxon>
        <taxon>Paeniglutamicibacter</taxon>
    </lineage>
</organism>
<accession>A0ABS4X9L0</accession>
<proteinExistence type="predicted"/>
<sequence>MADHRGLPCGIDSLERENGEVGDRLETFDLGEQPVDETEVPTGDPNEARDDPLKMLERGGTLPAWFRLT</sequence>
<feature type="region of interest" description="Disordered" evidence="1">
    <location>
        <begin position="1"/>
        <end position="20"/>
    </location>
</feature>
<keyword evidence="3" id="KW-1185">Reference proteome</keyword>
<name>A0ABS4X9L0_9MICC</name>
<dbReference type="RefSeq" id="WP_209995941.1">
    <property type="nucleotide sequence ID" value="NZ_BAAAJY010000012.1"/>
</dbReference>
<reference evidence="2 3" key="1">
    <citation type="submission" date="2021-03" db="EMBL/GenBank/DDBJ databases">
        <title>Sequencing the genomes of 1000 actinobacteria strains.</title>
        <authorList>
            <person name="Klenk H.-P."/>
        </authorList>
    </citation>
    <scope>NUCLEOTIDE SEQUENCE [LARGE SCALE GENOMIC DNA]</scope>
    <source>
        <strain evidence="2 3">DSM 15797</strain>
    </source>
</reference>
<evidence type="ECO:0000313" key="2">
    <source>
        <dbReference type="EMBL" id="MBP2385167.1"/>
    </source>
</evidence>
<evidence type="ECO:0000313" key="3">
    <source>
        <dbReference type="Proteomes" id="UP001296993"/>
    </source>
</evidence>
<evidence type="ECO:0000256" key="1">
    <source>
        <dbReference type="SAM" id="MobiDB-lite"/>
    </source>
</evidence>
<comment type="caution">
    <text evidence="2">The sequence shown here is derived from an EMBL/GenBank/DDBJ whole genome shotgun (WGS) entry which is preliminary data.</text>
</comment>
<protein>
    <submittedName>
        <fullName evidence="2">Uncharacterized protein</fullName>
    </submittedName>
</protein>
<dbReference type="EMBL" id="JAGIOF010000001">
    <property type="protein sequence ID" value="MBP2385167.1"/>
    <property type="molecule type" value="Genomic_DNA"/>
</dbReference>
<gene>
    <name evidence="2" type="ORF">JOF47_000678</name>
</gene>
<dbReference type="Proteomes" id="UP001296993">
    <property type="component" value="Unassembled WGS sequence"/>
</dbReference>